<sequence length="182" mass="21527">MFMSLKLLKLRWQIFFWTITGRIQKVHSRLQLTLSQGHPESVLIVFPMDEPSFRVACYAFRDLRKKDGQKTKFIFLVKEQFKDLFYLQMGDTMFIRHSNQYTILSDEKLVLQALKQYKFDIIVDLNPEFHLGIARLISLLTSVMKVGFVSDFSDRFYNIQLNISKSGIMEKGFKQINWILAQ</sequence>
<dbReference type="EMBL" id="UINC01057999">
    <property type="protein sequence ID" value="SVB79767.1"/>
    <property type="molecule type" value="Genomic_DNA"/>
</dbReference>
<organism evidence="1">
    <name type="scientific">marine metagenome</name>
    <dbReference type="NCBI Taxonomy" id="408172"/>
    <lineage>
        <taxon>unclassified sequences</taxon>
        <taxon>metagenomes</taxon>
        <taxon>ecological metagenomes</taxon>
    </lineage>
</organism>
<proteinExistence type="predicted"/>
<evidence type="ECO:0000313" key="1">
    <source>
        <dbReference type="EMBL" id="SVB79767.1"/>
    </source>
</evidence>
<evidence type="ECO:0008006" key="2">
    <source>
        <dbReference type="Google" id="ProtNLM"/>
    </source>
</evidence>
<dbReference type="AlphaFoldDB" id="A0A382GYI6"/>
<reference evidence="1" key="1">
    <citation type="submission" date="2018-05" db="EMBL/GenBank/DDBJ databases">
        <authorList>
            <person name="Lanie J.A."/>
            <person name="Ng W.-L."/>
            <person name="Kazmierczak K.M."/>
            <person name="Andrzejewski T.M."/>
            <person name="Davidsen T.M."/>
            <person name="Wayne K.J."/>
            <person name="Tettelin H."/>
            <person name="Glass J.I."/>
            <person name="Rusch D."/>
            <person name="Podicherti R."/>
            <person name="Tsui H.-C.T."/>
            <person name="Winkler M.E."/>
        </authorList>
    </citation>
    <scope>NUCLEOTIDE SEQUENCE</scope>
</reference>
<name>A0A382GYI6_9ZZZZ</name>
<accession>A0A382GYI6</accession>
<protein>
    <recommendedName>
        <fullName evidence="2">Glycosyltransferase subfamily 4-like N-terminal domain-containing protein</fullName>
    </recommendedName>
</protein>
<gene>
    <name evidence="1" type="ORF">METZ01_LOCUS232621</name>
</gene>